<sequence>MADHGRKRSWLKHEEGWCYENNITGYLAFRTGFFNHRRRCRENLNPQQQRMTSCNQQATAQALKGDARKTYMSDCLKNSKSAPGEKSLTPQQQKMRECNNQATQQSLKGDGRNKFMSACLKKAA</sequence>
<dbReference type="NCBIfam" id="NF008560">
    <property type="entry name" value="PRK11505.1"/>
    <property type="match status" value="1"/>
</dbReference>
<evidence type="ECO:0000313" key="2">
    <source>
        <dbReference type="EMBL" id="STF44183.1"/>
    </source>
</evidence>
<feature type="compositionally biased region" description="Polar residues" evidence="1">
    <location>
        <begin position="88"/>
        <end position="107"/>
    </location>
</feature>
<proteinExistence type="predicted"/>
<evidence type="ECO:0000313" key="3">
    <source>
        <dbReference type="Proteomes" id="UP000254877"/>
    </source>
</evidence>
<reference evidence="2 3" key="1">
    <citation type="submission" date="2018-06" db="EMBL/GenBank/DDBJ databases">
        <authorList>
            <consortium name="Pathogen Informatics"/>
            <person name="Doyle S."/>
        </authorList>
    </citation>
    <scope>NUCLEOTIDE SEQUENCE [LARGE SCALE GENOMIC DNA]</scope>
    <source>
        <strain evidence="2 3">NCTC7928</strain>
    </source>
</reference>
<dbReference type="AlphaFoldDB" id="A0A376LIU9"/>
<organism evidence="2 3">
    <name type="scientific">Escherichia coli</name>
    <dbReference type="NCBI Taxonomy" id="562"/>
    <lineage>
        <taxon>Bacteria</taxon>
        <taxon>Pseudomonadati</taxon>
        <taxon>Pseudomonadota</taxon>
        <taxon>Gammaproteobacteria</taxon>
        <taxon>Enterobacterales</taxon>
        <taxon>Enterobacteriaceae</taxon>
        <taxon>Escherichia</taxon>
    </lineage>
</organism>
<accession>A0A376LIU9</accession>
<evidence type="ECO:0000256" key="1">
    <source>
        <dbReference type="SAM" id="MobiDB-lite"/>
    </source>
</evidence>
<dbReference type="InterPro" id="IPR011690">
    <property type="entry name" value="P_starv_induced_PsiF"/>
</dbReference>
<feature type="region of interest" description="Disordered" evidence="1">
    <location>
        <begin position="78"/>
        <end position="110"/>
    </location>
</feature>
<name>A0A376LIU9_ECOLX</name>
<protein>
    <submittedName>
        <fullName evidence="2">Phosphate starvation-inducible protein</fullName>
    </submittedName>
</protein>
<dbReference type="Pfam" id="PF07769">
    <property type="entry name" value="PsiF_repeat"/>
    <property type="match status" value="2"/>
</dbReference>
<dbReference type="Proteomes" id="UP000254877">
    <property type="component" value="Unassembled WGS sequence"/>
</dbReference>
<gene>
    <name evidence="2" type="primary">psiF</name>
    <name evidence="2" type="ORF">NCTC7928_04907</name>
</gene>
<dbReference type="EMBL" id="UGAB01000002">
    <property type="protein sequence ID" value="STF44183.1"/>
    <property type="molecule type" value="Genomic_DNA"/>
</dbReference>